<proteinExistence type="predicted"/>
<dbReference type="AlphaFoldDB" id="A0A0D1YC11"/>
<sequence length="156" mass="17698">MGFGSPKYTPQPLHHIFSAVLVFLHGIRHARSVIADLYAVEEIEDIMETFSQASAVTVERRLAATRCLEEYKRLLEPVKQDYLTYTTSRQSLGDNIHGNANSTLGDLNAPEDSGRYMTAFFESVVHMPNEHFHIFDETMPLDWDSGFNLETPAAYE</sequence>
<reference evidence="1 2" key="1">
    <citation type="submission" date="2015-01" db="EMBL/GenBank/DDBJ databases">
        <title>The Genome Sequence of Exophiala spinifera CBS89968.</title>
        <authorList>
            <consortium name="The Broad Institute Genomics Platform"/>
            <person name="Cuomo C."/>
            <person name="de Hoog S."/>
            <person name="Gorbushina A."/>
            <person name="Stielow B."/>
            <person name="Teixiera M."/>
            <person name="Abouelleil A."/>
            <person name="Chapman S.B."/>
            <person name="Priest M."/>
            <person name="Young S.K."/>
            <person name="Wortman J."/>
            <person name="Nusbaum C."/>
            <person name="Birren B."/>
        </authorList>
    </citation>
    <scope>NUCLEOTIDE SEQUENCE [LARGE SCALE GENOMIC DNA]</scope>
    <source>
        <strain evidence="1 2">CBS 89968</strain>
    </source>
</reference>
<dbReference type="GeneID" id="27336821"/>
<accession>A0A0D1YC11</accession>
<dbReference type="HOGENOM" id="CLU_1686591_0_0_1"/>
<dbReference type="EMBL" id="KN847498">
    <property type="protein sequence ID" value="KIW12461.1"/>
    <property type="molecule type" value="Genomic_DNA"/>
</dbReference>
<protein>
    <submittedName>
        <fullName evidence="1">Uncharacterized protein</fullName>
    </submittedName>
</protein>
<gene>
    <name evidence="1" type="ORF">PV08_09738</name>
</gene>
<organism evidence="1 2">
    <name type="scientific">Exophiala spinifera</name>
    <dbReference type="NCBI Taxonomy" id="91928"/>
    <lineage>
        <taxon>Eukaryota</taxon>
        <taxon>Fungi</taxon>
        <taxon>Dikarya</taxon>
        <taxon>Ascomycota</taxon>
        <taxon>Pezizomycotina</taxon>
        <taxon>Eurotiomycetes</taxon>
        <taxon>Chaetothyriomycetidae</taxon>
        <taxon>Chaetothyriales</taxon>
        <taxon>Herpotrichiellaceae</taxon>
        <taxon>Exophiala</taxon>
    </lineage>
</organism>
<evidence type="ECO:0000313" key="2">
    <source>
        <dbReference type="Proteomes" id="UP000053328"/>
    </source>
</evidence>
<dbReference type="STRING" id="91928.A0A0D1YC11"/>
<evidence type="ECO:0000313" key="1">
    <source>
        <dbReference type="EMBL" id="KIW12461.1"/>
    </source>
</evidence>
<dbReference type="Proteomes" id="UP000053328">
    <property type="component" value="Unassembled WGS sequence"/>
</dbReference>
<name>A0A0D1YC11_9EURO</name>
<dbReference type="VEuPathDB" id="FungiDB:PV08_09738"/>
<keyword evidence="2" id="KW-1185">Reference proteome</keyword>
<dbReference type="RefSeq" id="XP_016232677.1">
    <property type="nucleotide sequence ID" value="XM_016384054.1"/>
</dbReference>